<keyword evidence="1" id="KW-1133">Transmembrane helix</keyword>
<dbReference type="CTD" id="4509"/>
<keyword evidence="1" id="KW-0812">Transmembrane</keyword>
<accession>A0A343UTF1</accession>
<reference evidence="2" key="1">
    <citation type="journal article" date="2017" name="Mitochondrial DNA Part B Resour">
        <title>Complete mitochondrial genome of the deep-sea asymmetrical barnacle Altiverruca navicula (Cirripedia, Thoracica, Verrucumorpha).</title>
        <authorList>
            <person name="Kim S.-J."/>
            <person name="Lee W.-K."/>
            <person name="Hou B.K."/>
            <person name="Chan B.K.K."/>
            <person name="Ju S.-J."/>
        </authorList>
    </citation>
    <scope>NUCLEOTIDE SEQUENCE</scope>
</reference>
<dbReference type="EMBL" id="MG252956">
    <property type="protein sequence ID" value="AVI15459.1"/>
    <property type="molecule type" value="Genomic_DNA"/>
</dbReference>
<organism evidence="2">
    <name type="scientific">Altiverruca navicula</name>
    <dbReference type="NCBI Taxonomy" id="2099647"/>
    <lineage>
        <taxon>Eukaryota</taxon>
        <taxon>Metazoa</taxon>
        <taxon>Ecdysozoa</taxon>
        <taxon>Arthropoda</taxon>
        <taxon>Crustacea</taxon>
        <taxon>Multicrustacea</taxon>
        <taxon>Cirripedia</taxon>
        <taxon>Thoracica</taxon>
        <taxon>Thoracicalcarea</taxon>
        <taxon>Verrucomorpha</taxon>
        <taxon>Verrucidae</taxon>
        <taxon>Altiverruca</taxon>
    </lineage>
</organism>
<evidence type="ECO:0000256" key="1">
    <source>
        <dbReference type="SAM" id="Phobius"/>
    </source>
</evidence>
<keyword evidence="2" id="KW-0496">Mitochondrion</keyword>
<dbReference type="GeneID" id="36280094"/>
<protein>
    <submittedName>
        <fullName evidence="2">ATP synthase F0 subunit 8</fullName>
    </submittedName>
</protein>
<feature type="transmembrane region" description="Helical" evidence="1">
    <location>
        <begin position="6"/>
        <end position="33"/>
    </location>
</feature>
<keyword evidence="1" id="KW-0472">Membrane</keyword>
<dbReference type="RefSeq" id="YP_009471697.1">
    <property type="nucleotide sequence ID" value="NC_037244.1"/>
</dbReference>
<name>A0A343UTF1_9CRUS</name>
<sequence length="52" mass="6460">MPHMSPIMWTLIMIMTFLMIILTMTMIYFNITLHSPFTFKVKKDLKFFNWKW</sequence>
<geneLocation type="mitochondrion" evidence="2"/>
<evidence type="ECO:0000313" key="2">
    <source>
        <dbReference type="EMBL" id="AVI15459.1"/>
    </source>
</evidence>
<dbReference type="AlphaFoldDB" id="A0A343UTF1"/>
<gene>
    <name evidence="2" type="primary">ATP8</name>
</gene>
<proteinExistence type="predicted"/>